<dbReference type="Proteomes" id="UP000509414">
    <property type="component" value="Chromosome"/>
</dbReference>
<keyword evidence="2" id="KW-1185">Reference proteome</keyword>
<evidence type="ECO:0000313" key="2">
    <source>
        <dbReference type="Proteomes" id="UP000509414"/>
    </source>
</evidence>
<reference evidence="1 2" key="1">
    <citation type="submission" date="2020-02" db="EMBL/GenBank/DDBJ databases">
        <title>Complete genome sequence of the novel Campylobacter species Candidatus Campylobacter infans.</title>
        <authorList>
            <person name="Duim B."/>
            <person name="Zomer A."/>
            <person name="van der Graaf L."/>
            <person name="Wagenaar J."/>
        </authorList>
    </citation>
    <scope>NUCLEOTIDE SEQUENCE [LARGE SCALE GENOMIC DNA]</scope>
    <source>
        <strain evidence="1 2">19S00001</strain>
    </source>
</reference>
<organism evidence="1 2">
    <name type="scientific">Candidatus Campylobacter infans</name>
    <dbReference type="NCBI Taxonomy" id="2561898"/>
    <lineage>
        <taxon>Bacteria</taxon>
        <taxon>Pseudomonadati</taxon>
        <taxon>Campylobacterota</taxon>
        <taxon>Epsilonproteobacteria</taxon>
        <taxon>Campylobacterales</taxon>
        <taxon>Campylobacteraceae</taxon>
        <taxon>Campylobacter</taxon>
    </lineage>
</organism>
<proteinExistence type="predicted"/>
<dbReference type="AlphaFoldDB" id="A0A7H9CLL9"/>
<gene>
    <name evidence="1" type="ORF">CINF_0622</name>
</gene>
<sequence length="192" mass="22207">MNFKKASRNKNFDDFVNGVSADNNENKQIKMMISLPKEMLAKINEKTKRICTFGEYIKNTILEDSQYFSDEAIVEIYKKATWSNLAISDFIKFSLGFIDYAKPEVLDKNREVNASRLVTYTSDIREALKQRAKAQNLTLNNFIYIKLKVILETQNIFNEKELSSLIKQSNQANQTLINLISNKILKKDEKCA</sequence>
<name>A0A7H9CLL9_9BACT</name>
<evidence type="ECO:0000313" key="1">
    <source>
        <dbReference type="EMBL" id="QLI05144.1"/>
    </source>
</evidence>
<protein>
    <submittedName>
        <fullName evidence="1">Uncharacterized protein</fullName>
    </submittedName>
</protein>
<dbReference type="RefSeq" id="WP_179975714.1">
    <property type="nucleotide sequence ID" value="NZ_CP049075.1"/>
</dbReference>
<dbReference type="EMBL" id="CP049075">
    <property type="protein sequence ID" value="QLI05144.1"/>
    <property type="molecule type" value="Genomic_DNA"/>
</dbReference>
<dbReference type="KEGG" id="cinf:CINF_0622"/>
<accession>A0A7H9CLL9</accession>